<proteinExistence type="inferred from homology"/>
<dbReference type="Proteomes" id="UP000035368">
    <property type="component" value="Chromosome"/>
</dbReference>
<comment type="function">
    <text evidence="14 18">Bifunctional enzyme that catalyzes the epimerization of the S- and R-forms of NAD(P)HX and the dehydration of the S-form of NAD(P)HX at the expense of ADP, which is converted to AMP. This allows the repair of both epimers of NAD(P)HX, a damaged form of NAD(P)H that is a result of enzymatic or heat-dependent hydration.</text>
</comment>
<feature type="domain" description="YjeF N-terminal" evidence="20">
    <location>
        <begin position="15"/>
        <end position="206"/>
    </location>
</feature>
<evidence type="ECO:0000256" key="12">
    <source>
        <dbReference type="ARBA" id="ARBA00023239"/>
    </source>
</evidence>
<comment type="function">
    <text evidence="17">Catalyzes the dehydration of the S-form of NAD(P)HX at the expense of ADP, which is converted to AMP. Together with NAD(P)HX epimerase, which catalyzes the epimerization of the S- and R-forms, the enzyme allows the repair of both epimers of NAD(P)HX, a damaged form of NAD(P)H that is a result of enzymatic or heat-dependent hydration.</text>
</comment>
<dbReference type="PROSITE" id="PS51383">
    <property type="entry name" value="YJEF_C_3"/>
    <property type="match status" value="1"/>
</dbReference>
<keyword evidence="12 17" id="KW-0456">Lyase</keyword>
<evidence type="ECO:0000256" key="15">
    <source>
        <dbReference type="ARBA" id="ARBA00048238"/>
    </source>
</evidence>
<dbReference type="GO" id="GO:0110051">
    <property type="term" value="P:metabolite repair"/>
    <property type="evidence" value="ECO:0007669"/>
    <property type="project" value="TreeGrafter"/>
</dbReference>
<evidence type="ECO:0000256" key="14">
    <source>
        <dbReference type="ARBA" id="ARBA00025153"/>
    </source>
</evidence>
<dbReference type="STRING" id="1050174.CEPID_02370"/>
<evidence type="ECO:0000259" key="20">
    <source>
        <dbReference type="PROSITE" id="PS51385"/>
    </source>
</evidence>
<comment type="catalytic activity">
    <reaction evidence="1 18">
        <text>(6R)-NADHX = (6S)-NADHX</text>
        <dbReference type="Rhea" id="RHEA:32215"/>
        <dbReference type="ChEBI" id="CHEBI:64074"/>
        <dbReference type="ChEBI" id="CHEBI:64075"/>
        <dbReference type="EC" id="5.1.99.6"/>
    </reaction>
</comment>
<comment type="catalytic activity">
    <reaction evidence="15 17 18">
        <text>(6S)-NADHX + ADP = AMP + phosphate + NADH + H(+)</text>
        <dbReference type="Rhea" id="RHEA:32223"/>
        <dbReference type="ChEBI" id="CHEBI:15378"/>
        <dbReference type="ChEBI" id="CHEBI:43474"/>
        <dbReference type="ChEBI" id="CHEBI:57945"/>
        <dbReference type="ChEBI" id="CHEBI:64074"/>
        <dbReference type="ChEBI" id="CHEBI:456215"/>
        <dbReference type="ChEBI" id="CHEBI:456216"/>
        <dbReference type="EC" id="4.2.1.136"/>
    </reaction>
</comment>
<keyword evidence="21" id="KW-0418">Kinase</keyword>
<evidence type="ECO:0000256" key="16">
    <source>
        <dbReference type="ARBA" id="ARBA00049209"/>
    </source>
</evidence>
<keyword evidence="13" id="KW-0511">Multifunctional enzyme</keyword>
<evidence type="ECO:0000256" key="13">
    <source>
        <dbReference type="ARBA" id="ARBA00023268"/>
    </source>
</evidence>
<keyword evidence="10 17" id="KW-0520">NAD</keyword>
<evidence type="ECO:0000256" key="5">
    <source>
        <dbReference type="ARBA" id="ARBA00022723"/>
    </source>
</evidence>
<dbReference type="RefSeq" id="WP_047239586.1">
    <property type="nucleotide sequence ID" value="NZ_CP011541.1"/>
</dbReference>
<dbReference type="SUPFAM" id="SSF53613">
    <property type="entry name" value="Ribokinase-like"/>
    <property type="match status" value="1"/>
</dbReference>
<dbReference type="GO" id="GO:0005524">
    <property type="term" value="F:ATP binding"/>
    <property type="evidence" value="ECO:0007669"/>
    <property type="project" value="UniProtKB-UniRule"/>
</dbReference>
<dbReference type="PANTHER" id="PTHR12592:SF0">
    <property type="entry name" value="ATP-DEPENDENT (S)-NAD(P)H-HYDRATE DEHYDRATASE"/>
    <property type="match status" value="1"/>
</dbReference>
<feature type="binding site" evidence="17">
    <location>
        <position position="403"/>
    </location>
    <ligand>
        <name>AMP</name>
        <dbReference type="ChEBI" id="CHEBI:456215"/>
    </ligand>
</feature>
<keyword evidence="8 17" id="KW-0521">NADP</keyword>
<dbReference type="EMBL" id="CP011541">
    <property type="protein sequence ID" value="AKK02355.1"/>
    <property type="molecule type" value="Genomic_DNA"/>
</dbReference>
<dbReference type="InterPro" id="IPR036652">
    <property type="entry name" value="YjeF_N_dom_sf"/>
</dbReference>
<dbReference type="PIRSF" id="PIRSF017184">
    <property type="entry name" value="Nnr"/>
    <property type="match status" value="1"/>
</dbReference>
<keyword evidence="7 17" id="KW-0067">ATP-binding</keyword>
<dbReference type="GO" id="GO:0016301">
    <property type="term" value="F:kinase activity"/>
    <property type="evidence" value="ECO:0007669"/>
    <property type="project" value="UniProtKB-KW"/>
</dbReference>
<dbReference type="GO" id="GO:0046872">
    <property type="term" value="F:metal ion binding"/>
    <property type="evidence" value="ECO:0007669"/>
    <property type="project" value="UniProtKB-UniRule"/>
</dbReference>
<name>A0A0G3GP66_9CORY</name>
<keyword evidence="6 17" id="KW-0547">Nucleotide-binding</keyword>
<feature type="binding site" evidence="17">
    <location>
        <position position="404"/>
    </location>
    <ligand>
        <name>(6S)-NADPHX</name>
        <dbReference type="ChEBI" id="CHEBI:64076"/>
    </ligand>
</feature>
<keyword evidence="21" id="KW-0808">Transferase</keyword>
<dbReference type="CDD" id="cd01171">
    <property type="entry name" value="YXKO-related"/>
    <property type="match status" value="1"/>
</dbReference>
<dbReference type="SUPFAM" id="SSF64153">
    <property type="entry name" value="YjeF N-terminal domain-like"/>
    <property type="match status" value="1"/>
</dbReference>
<evidence type="ECO:0000256" key="7">
    <source>
        <dbReference type="ARBA" id="ARBA00022840"/>
    </source>
</evidence>
<evidence type="ECO:0000256" key="17">
    <source>
        <dbReference type="HAMAP-Rule" id="MF_01965"/>
    </source>
</evidence>
<dbReference type="GO" id="GO:0052855">
    <property type="term" value="F:ADP-dependent NAD(P)H-hydrate dehydratase activity"/>
    <property type="evidence" value="ECO:0007669"/>
    <property type="project" value="UniProtKB-UniRule"/>
</dbReference>
<comment type="similarity">
    <text evidence="3 18">In the N-terminal section; belongs to the NnrE/AIBP family.</text>
</comment>
<comment type="subunit">
    <text evidence="17">Homotetramer.</text>
</comment>
<dbReference type="EC" id="4.2.1.136" evidence="17"/>
<dbReference type="Pfam" id="PF01256">
    <property type="entry name" value="Carb_kinase"/>
    <property type="match status" value="1"/>
</dbReference>
<comment type="similarity">
    <text evidence="17">Belongs to the NnrD/CARKD family.</text>
</comment>
<feature type="binding site" evidence="17">
    <location>
        <position position="348"/>
    </location>
    <ligand>
        <name>(6S)-NADPHX</name>
        <dbReference type="ChEBI" id="CHEBI:64076"/>
    </ligand>
</feature>
<evidence type="ECO:0000256" key="9">
    <source>
        <dbReference type="ARBA" id="ARBA00022958"/>
    </source>
</evidence>
<evidence type="ECO:0000256" key="1">
    <source>
        <dbReference type="ARBA" id="ARBA00000013"/>
    </source>
</evidence>
<dbReference type="InterPro" id="IPR029056">
    <property type="entry name" value="Ribokinase-like"/>
</dbReference>
<dbReference type="InterPro" id="IPR000631">
    <property type="entry name" value="CARKD"/>
</dbReference>
<keyword evidence="5 18" id="KW-0479">Metal-binding</keyword>
<evidence type="ECO:0000256" key="11">
    <source>
        <dbReference type="ARBA" id="ARBA00023235"/>
    </source>
</evidence>
<dbReference type="KEGG" id="cei:CEPID_02370"/>
<dbReference type="InterPro" id="IPR004443">
    <property type="entry name" value="YjeF_N_dom"/>
</dbReference>
<comment type="cofactor">
    <cofactor evidence="17">
        <name>Mg(2+)</name>
        <dbReference type="ChEBI" id="CHEBI:18420"/>
    </cofactor>
</comment>
<evidence type="ECO:0000313" key="22">
    <source>
        <dbReference type="Proteomes" id="UP000035368"/>
    </source>
</evidence>
<evidence type="ECO:0000256" key="2">
    <source>
        <dbReference type="ARBA" id="ARBA00000909"/>
    </source>
</evidence>
<comment type="cofactor">
    <cofactor evidence="18">
        <name>K(+)</name>
        <dbReference type="ChEBI" id="CHEBI:29103"/>
    </cofactor>
    <text evidence="18">Binds 1 potassium ion per subunit.</text>
</comment>
<evidence type="ECO:0000256" key="8">
    <source>
        <dbReference type="ARBA" id="ARBA00022857"/>
    </source>
</evidence>
<keyword evidence="22" id="KW-1185">Reference proteome</keyword>
<comment type="catalytic activity">
    <reaction evidence="2 18">
        <text>(6R)-NADPHX = (6S)-NADPHX</text>
        <dbReference type="Rhea" id="RHEA:32227"/>
        <dbReference type="ChEBI" id="CHEBI:64076"/>
        <dbReference type="ChEBI" id="CHEBI:64077"/>
        <dbReference type="EC" id="5.1.99.6"/>
    </reaction>
</comment>
<dbReference type="Gene3D" id="3.40.1190.20">
    <property type="match status" value="1"/>
</dbReference>
<feature type="binding site" evidence="17">
    <location>
        <position position="245"/>
    </location>
    <ligand>
        <name>(6S)-NADPHX</name>
        <dbReference type="ChEBI" id="CHEBI:64076"/>
    </ligand>
</feature>
<dbReference type="HAMAP" id="MF_01965">
    <property type="entry name" value="NADHX_dehydratase"/>
    <property type="match status" value="1"/>
</dbReference>
<protein>
    <recommendedName>
        <fullName evidence="17">ADP-dependent (S)-NAD(P)H-hydrate dehydratase</fullName>
        <ecNumber evidence="17">4.2.1.136</ecNumber>
    </recommendedName>
    <alternativeName>
        <fullName evidence="17">ADP-dependent NAD(P)HX dehydratase</fullName>
    </alternativeName>
</protein>
<dbReference type="GO" id="GO:0046496">
    <property type="term" value="P:nicotinamide nucleotide metabolic process"/>
    <property type="evidence" value="ECO:0007669"/>
    <property type="project" value="UniProtKB-UniRule"/>
</dbReference>
<evidence type="ECO:0000259" key="19">
    <source>
        <dbReference type="PROSITE" id="PS51383"/>
    </source>
</evidence>
<dbReference type="Pfam" id="PF03853">
    <property type="entry name" value="YjeF_N"/>
    <property type="match status" value="1"/>
</dbReference>
<evidence type="ECO:0000256" key="3">
    <source>
        <dbReference type="ARBA" id="ARBA00006001"/>
    </source>
</evidence>
<dbReference type="GO" id="GO:0052856">
    <property type="term" value="F:NAD(P)HX epimerase activity"/>
    <property type="evidence" value="ECO:0007669"/>
    <property type="project" value="UniProtKB-EC"/>
</dbReference>
<feature type="domain" description="YjeF C-terminal" evidence="19">
    <location>
        <begin position="210"/>
        <end position="456"/>
    </location>
</feature>
<evidence type="ECO:0000313" key="21">
    <source>
        <dbReference type="EMBL" id="AKK02355.1"/>
    </source>
</evidence>
<evidence type="ECO:0000256" key="18">
    <source>
        <dbReference type="PIRNR" id="PIRNR017184"/>
    </source>
</evidence>
<dbReference type="OrthoDB" id="9806925at2"/>
<keyword evidence="9 18" id="KW-0630">Potassium</keyword>
<evidence type="ECO:0000256" key="10">
    <source>
        <dbReference type="ARBA" id="ARBA00023027"/>
    </source>
</evidence>
<dbReference type="PATRIC" id="fig|1050174.4.peg.482"/>
<sequence length="456" mass="47235">MNSPAYQPIYTPSQIRDAEAPLIALLGNKLMRSAAFAVAREAKLLIRKLDRSPYGARVLVLAGKGNNAGDALFAAAELEKSGARIYVWQVAERTHAAGLSALKWPRFVSECPDGIDLVLDGIVGIGAKGGLEGEAARAVAAVAGIPALAVDVPSGVGPMSGRATGASISAQVTVTFGGLKPVHVRGFEHCGEVKLYGLGIEDNLGTPWGYHVRRVDHWPYPGPEDDKYSTGVVGIHAGSEEYPGAAVLATLGAVRATSAMVRYAGPSHADVVRALPEVVATQTPAEAGRVQAWVYGPGAGVDRAAMLDMLARPEPLLIDADGITALAASETGINALCDREAFTVLTPHRGEFERLTTAQTAQQLAHELGVCVLLKGRVTEVAYGDELYLIEAGSSWAATPGSGDVLSGIIGAAIAAEPTARMVANAVRMHANAAALCGGPVPAGDIARALTQVIRP</sequence>
<comment type="similarity">
    <text evidence="4 18">In the C-terminal section; belongs to the NnrD/CARKD family.</text>
</comment>
<reference evidence="21 22" key="1">
    <citation type="submission" date="2015-05" db="EMBL/GenBank/DDBJ databases">
        <title>Complete genome sequence of Corynebacterium epidermidicanis DSM 45586, isolated from the skin of a dog suffering from pruritus.</title>
        <authorList>
            <person name="Ruckert C."/>
            <person name="Albersmeier A."/>
            <person name="Winkler A."/>
            <person name="Tauch A."/>
        </authorList>
    </citation>
    <scope>NUCLEOTIDE SEQUENCE [LARGE SCALE GENOMIC DNA]</scope>
    <source>
        <strain evidence="21 22">DSM 45586</strain>
    </source>
</reference>
<dbReference type="InterPro" id="IPR030677">
    <property type="entry name" value="Nnr"/>
</dbReference>
<feature type="binding site" evidence="17">
    <location>
        <begin position="375"/>
        <end position="379"/>
    </location>
    <ligand>
        <name>AMP</name>
        <dbReference type="ChEBI" id="CHEBI:456215"/>
    </ligand>
</feature>
<keyword evidence="11 18" id="KW-0413">Isomerase</keyword>
<evidence type="ECO:0000256" key="6">
    <source>
        <dbReference type="ARBA" id="ARBA00022741"/>
    </source>
</evidence>
<gene>
    <name evidence="21" type="primary">nnr</name>
    <name evidence="17" type="synonym">nnrD</name>
    <name evidence="21" type="ORF">CEPID_02370</name>
</gene>
<comment type="catalytic activity">
    <reaction evidence="16 17 18">
        <text>(6S)-NADPHX + ADP = AMP + phosphate + NADPH + H(+)</text>
        <dbReference type="Rhea" id="RHEA:32235"/>
        <dbReference type="ChEBI" id="CHEBI:15378"/>
        <dbReference type="ChEBI" id="CHEBI:43474"/>
        <dbReference type="ChEBI" id="CHEBI:57783"/>
        <dbReference type="ChEBI" id="CHEBI:64076"/>
        <dbReference type="ChEBI" id="CHEBI:456215"/>
        <dbReference type="ChEBI" id="CHEBI:456216"/>
        <dbReference type="EC" id="4.2.1.136"/>
    </reaction>
</comment>
<dbReference type="PROSITE" id="PS51385">
    <property type="entry name" value="YJEF_N"/>
    <property type="match status" value="1"/>
</dbReference>
<accession>A0A0G3GP66</accession>
<feature type="binding site" evidence="17">
    <location>
        <position position="298"/>
    </location>
    <ligand>
        <name>(6S)-NADPHX</name>
        <dbReference type="ChEBI" id="CHEBI:64076"/>
    </ligand>
</feature>
<organism evidence="21 22">
    <name type="scientific">Corynebacterium epidermidicanis</name>
    <dbReference type="NCBI Taxonomy" id="1050174"/>
    <lineage>
        <taxon>Bacteria</taxon>
        <taxon>Bacillati</taxon>
        <taxon>Actinomycetota</taxon>
        <taxon>Actinomycetes</taxon>
        <taxon>Mycobacteriales</taxon>
        <taxon>Corynebacteriaceae</taxon>
        <taxon>Corynebacterium</taxon>
    </lineage>
</organism>
<dbReference type="AlphaFoldDB" id="A0A0G3GP66"/>
<dbReference type="PANTHER" id="PTHR12592">
    <property type="entry name" value="ATP-DEPENDENT (S)-NAD(P)H-HYDRATE DEHYDRATASE FAMILY MEMBER"/>
    <property type="match status" value="1"/>
</dbReference>
<evidence type="ECO:0000256" key="4">
    <source>
        <dbReference type="ARBA" id="ARBA00009524"/>
    </source>
</evidence>
<dbReference type="Gene3D" id="3.40.50.10260">
    <property type="entry name" value="YjeF N-terminal domain"/>
    <property type="match status" value="1"/>
</dbReference>